<organism evidence="2 3">
    <name type="scientific">Pyrodictium delaneyi</name>
    <dbReference type="NCBI Taxonomy" id="1273541"/>
    <lineage>
        <taxon>Archaea</taxon>
        <taxon>Thermoproteota</taxon>
        <taxon>Thermoprotei</taxon>
        <taxon>Desulfurococcales</taxon>
        <taxon>Pyrodictiaceae</taxon>
        <taxon>Pyrodictium</taxon>
    </lineage>
</organism>
<dbReference type="GO" id="GO:0042175">
    <property type="term" value="C:nuclear outer membrane-endoplasmic reticulum membrane network"/>
    <property type="evidence" value="ECO:0007669"/>
    <property type="project" value="TreeGrafter"/>
</dbReference>
<sequence length="312" mass="37358">MQPGIIEASEKEILDKITALREEIKQLKEKRYSMIEEVRGLRQERRQLIERAKQLREQIRQLREKRRQLVEEVRSLRQKRREVLEKLRAAVNELEQQKRIAAELRPLARRSINAIRRRIEELEWRQQTQILTPQQEKEIIDEITRLEALLQKTMEARQLLQELAEKRAELMGLRLQLRSYGEEIRARSERISRIDERINTLRQELESLSSKIDELTKTIEEKSHEIDELREKINSKVQELRQLSQQLKSIYTGREREKILQIYSEKKRQVEEKLKRGEPLTLEELKLLYATQLDELEEEGNEVPEESTSAGS</sequence>
<reference evidence="2" key="1">
    <citation type="journal article" date="2020" name="ISME J.">
        <title>Gammaproteobacteria mediating utilization of methyl-, sulfur- and petroleum organic compounds in deep ocean hydrothermal plumes.</title>
        <authorList>
            <person name="Zhou Z."/>
            <person name="Liu Y."/>
            <person name="Pan J."/>
            <person name="Cron B.R."/>
            <person name="Toner B.M."/>
            <person name="Anantharaman K."/>
            <person name="Breier J.A."/>
            <person name="Dick G.J."/>
            <person name="Li M."/>
        </authorList>
    </citation>
    <scope>NUCLEOTIDE SEQUENCE</scope>
    <source>
        <strain evidence="2">SZUA-1523</strain>
    </source>
</reference>
<evidence type="ECO:0000256" key="1">
    <source>
        <dbReference type="SAM" id="Coils"/>
    </source>
</evidence>
<keyword evidence="1" id="KW-0175">Coiled coil</keyword>
<dbReference type="Gene3D" id="1.20.5.340">
    <property type="match status" value="1"/>
</dbReference>
<gene>
    <name evidence="2" type="ORF">EYH50_01845</name>
</gene>
<dbReference type="PANTHER" id="PTHR31027:SF2">
    <property type="entry name" value="LEBERCILIN DOMAIN-CONTAINING PROTEIN"/>
    <property type="match status" value="1"/>
</dbReference>
<accession>A0A833A1B7</accession>
<dbReference type="EMBL" id="DQVR01000039">
    <property type="protein sequence ID" value="HIQ23776.1"/>
    <property type="molecule type" value="Genomic_DNA"/>
</dbReference>
<protein>
    <recommendedName>
        <fullName evidence="4">Archaeal coiled-coil protein</fullName>
    </recommendedName>
</protein>
<dbReference type="Proteomes" id="UP000600071">
    <property type="component" value="Unassembled WGS sequence"/>
</dbReference>
<comment type="caution">
    <text evidence="2">The sequence shown here is derived from an EMBL/GenBank/DDBJ whole genome shotgun (WGS) entry which is preliminary data.</text>
</comment>
<feature type="coiled-coil region" evidence="1">
    <location>
        <begin position="10"/>
        <end position="104"/>
    </location>
</feature>
<dbReference type="Pfam" id="PF23435">
    <property type="entry name" value="DUF7121"/>
    <property type="match status" value="1"/>
</dbReference>
<evidence type="ECO:0008006" key="4">
    <source>
        <dbReference type="Google" id="ProtNLM"/>
    </source>
</evidence>
<dbReference type="InterPro" id="IPR039604">
    <property type="entry name" value="Bfr1"/>
</dbReference>
<dbReference type="GO" id="GO:0003729">
    <property type="term" value="F:mRNA binding"/>
    <property type="evidence" value="ECO:0007669"/>
    <property type="project" value="TreeGrafter"/>
</dbReference>
<name>A0A833A1B7_9CREN</name>
<dbReference type="GO" id="GO:1990904">
    <property type="term" value="C:ribonucleoprotein complex"/>
    <property type="evidence" value="ECO:0007669"/>
    <property type="project" value="TreeGrafter"/>
</dbReference>
<dbReference type="InterPro" id="IPR055545">
    <property type="entry name" value="DUF7121"/>
</dbReference>
<dbReference type="GO" id="GO:0008298">
    <property type="term" value="P:intracellular mRNA localization"/>
    <property type="evidence" value="ECO:0007669"/>
    <property type="project" value="TreeGrafter"/>
</dbReference>
<dbReference type="AlphaFoldDB" id="A0A833A1B7"/>
<proteinExistence type="predicted"/>
<dbReference type="PANTHER" id="PTHR31027">
    <property type="entry name" value="NUCLEAR SEGREGATION PROTEIN BFR1"/>
    <property type="match status" value="1"/>
</dbReference>
<evidence type="ECO:0000313" key="3">
    <source>
        <dbReference type="Proteomes" id="UP000600071"/>
    </source>
</evidence>
<feature type="coiled-coil region" evidence="1">
    <location>
        <begin position="143"/>
        <end position="250"/>
    </location>
</feature>
<evidence type="ECO:0000313" key="2">
    <source>
        <dbReference type="EMBL" id="HIQ23776.1"/>
    </source>
</evidence>
<dbReference type="SUPFAM" id="SSF58104">
    <property type="entry name" value="Methyl-accepting chemotaxis protein (MCP) signaling domain"/>
    <property type="match status" value="1"/>
</dbReference>